<dbReference type="Pfam" id="PF23148">
    <property type="entry name" value="Gp77"/>
    <property type="match status" value="1"/>
</dbReference>
<dbReference type="EMBL" id="BJUK01000007">
    <property type="protein sequence ID" value="GEK46556.1"/>
    <property type="molecule type" value="Genomic_DNA"/>
</dbReference>
<evidence type="ECO:0000313" key="1">
    <source>
        <dbReference type="EMBL" id="GEK46556.1"/>
    </source>
</evidence>
<organism evidence="1 2">
    <name type="scientific">Bisbaumannia pacifica</name>
    <dbReference type="NCBI Taxonomy" id="77098"/>
    <lineage>
        <taxon>Bacteria</taxon>
        <taxon>Pseudomonadati</taxon>
        <taxon>Pseudomonadota</taxon>
        <taxon>Gammaproteobacteria</taxon>
        <taxon>Oceanospirillales</taxon>
        <taxon>Halomonadaceae</taxon>
        <taxon>Bisbaumannia</taxon>
    </lineage>
</organism>
<protein>
    <submittedName>
        <fullName evidence="1">Uncharacterized protein</fullName>
    </submittedName>
</protein>
<proteinExistence type="predicted"/>
<dbReference type="Proteomes" id="UP000321275">
    <property type="component" value="Unassembled WGS sequence"/>
</dbReference>
<evidence type="ECO:0000313" key="2">
    <source>
        <dbReference type="Proteomes" id="UP000321275"/>
    </source>
</evidence>
<keyword evidence="2" id="KW-1185">Reference proteome</keyword>
<comment type="caution">
    <text evidence="1">The sequence shown here is derived from an EMBL/GenBank/DDBJ whole genome shotgun (WGS) entry which is preliminary data.</text>
</comment>
<accession>A0A510X552</accession>
<sequence length="98" mass="11238">MAILGTHTMQPADEWDYDIDYNRWLPASDGLSENVAPNVSVSPEGLAVESVTRDYDNRRVKVWLSGGEDGTRYKVEVTTRSREGRVRQDEFFVIVRNF</sequence>
<dbReference type="AlphaFoldDB" id="A0A510X552"/>
<dbReference type="RefSeq" id="WP_146801833.1">
    <property type="nucleotide sequence ID" value="NZ_BJUK01000007.1"/>
</dbReference>
<dbReference type="OrthoDB" id="6173093at2"/>
<reference evidence="1 2" key="1">
    <citation type="submission" date="2019-07" db="EMBL/GenBank/DDBJ databases">
        <title>Whole genome shotgun sequence of Halomonas pacifica NBRC 102220.</title>
        <authorList>
            <person name="Hosoyama A."/>
            <person name="Uohara A."/>
            <person name="Ohji S."/>
            <person name="Ichikawa N."/>
        </authorList>
    </citation>
    <scope>NUCLEOTIDE SEQUENCE [LARGE SCALE GENOMIC DNA]</scope>
    <source>
        <strain evidence="1 2">NBRC 102220</strain>
    </source>
</reference>
<gene>
    <name evidence="1" type="ORF">HPA02_08390</name>
</gene>
<name>A0A510X552_9GAMM</name>
<dbReference type="InterPro" id="IPR056928">
    <property type="entry name" value="Gp77-like"/>
</dbReference>